<organism evidence="4 5">
    <name type="scientific">Batillaria attramentaria</name>
    <dbReference type="NCBI Taxonomy" id="370345"/>
    <lineage>
        <taxon>Eukaryota</taxon>
        <taxon>Metazoa</taxon>
        <taxon>Spiralia</taxon>
        <taxon>Lophotrochozoa</taxon>
        <taxon>Mollusca</taxon>
        <taxon>Gastropoda</taxon>
        <taxon>Caenogastropoda</taxon>
        <taxon>Sorbeoconcha</taxon>
        <taxon>Cerithioidea</taxon>
        <taxon>Batillariidae</taxon>
        <taxon>Batillaria</taxon>
    </lineage>
</organism>
<feature type="region of interest" description="Disordered" evidence="2">
    <location>
        <begin position="1"/>
        <end position="23"/>
    </location>
</feature>
<dbReference type="EMBL" id="JACVVK020000040">
    <property type="protein sequence ID" value="KAK7499954.1"/>
    <property type="molecule type" value="Genomic_DNA"/>
</dbReference>
<evidence type="ECO:0000313" key="5">
    <source>
        <dbReference type="Proteomes" id="UP001519460"/>
    </source>
</evidence>
<dbReference type="PANTHER" id="PTHR10024:SF203">
    <property type="entry name" value="C2 DOMAIN-CONTAINING PROTEIN"/>
    <property type="match status" value="1"/>
</dbReference>
<name>A0ABD0LKA3_9CAEN</name>
<proteinExistence type="predicted"/>
<dbReference type="Pfam" id="PF00168">
    <property type="entry name" value="C2"/>
    <property type="match status" value="2"/>
</dbReference>
<reference evidence="4 5" key="1">
    <citation type="journal article" date="2023" name="Sci. Data">
        <title>Genome assembly of the Korean intertidal mud-creeper Batillaria attramentaria.</title>
        <authorList>
            <person name="Patra A.K."/>
            <person name="Ho P.T."/>
            <person name="Jun S."/>
            <person name="Lee S.J."/>
            <person name="Kim Y."/>
            <person name="Won Y.J."/>
        </authorList>
    </citation>
    <scope>NUCLEOTIDE SEQUENCE [LARGE SCALE GENOMIC DNA]</scope>
    <source>
        <strain evidence="4">Wonlab-2016</strain>
    </source>
</reference>
<dbReference type="SMART" id="SM00239">
    <property type="entry name" value="C2"/>
    <property type="match status" value="2"/>
</dbReference>
<accession>A0ABD0LKA3</accession>
<sequence>MGSGQSTSQEQPPEERHLSQDPKKIEDIAHVLDVKSKTQTALLQQDVSWDQYEQDKENVRLLKGLFKKLDPCVVRTPGDVHGQVQLSFKYEHKRQLLLVKVIQCQNLRGRDVRTKASDPYVKLQMFPDSHSHGVKTTQIVVETRNPVFNEIFAFRASEEELASAQLVVQVWDYDVATHDEFLGEAIIESRSLGFQQEPVITAWYGLKMETDLNVTGELEVSMVYQQPDQLFVTVHKAQGLSPRSGNQSADPFIKLAIPGLGSVHSSEIKKDTLEPKWEETFEFSVAPEELSLRYLVFHVIDHANMFSENESMGQAIIDLELLESQPNFHDTLKLADLKNTERMQNKLMQRVVTQEFREALQAHTFTRHPNFLFQQHSGTKMVTVSCRRAGRKSVIKGQARIMDGVPVY</sequence>
<evidence type="ECO:0000256" key="2">
    <source>
        <dbReference type="SAM" id="MobiDB-lite"/>
    </source>
</evidence>
<dbReference type="InterPro" id="IPR000008">
    <property type="entry name" value="C2_dom"/>
</dbReference>
<keyword evidence="1" id="KW-0677">Repeat</keyword>
<dbReference type="PRINTS" id="PR00360">
    <property type="entry name" value="C2DOMAIN"/>
</dbReference>
<dbReference type="Gene3D" id="2.60.40.150">
    <property type="entry name" value="C2 domain"/>
    <property type="match status" value="2"/>
</dbReference>
<feature type="compositionally biased region" description="Polar residues" evidence="2">
    <location>
        <begin position="1"/>
        <end position="11"/>
    </location>
</feature>
<feature type="compositionally biased region" description="Basic and acidic residues" evidence="2">
    <location>
        <begin position="13"/>
        <end position="23"/>
    </location>
</feature>
<feature type="domain" description="C2" evidence="3">
    <location>
        <begin position="80"/>
        <end position="204"/>
    </location>
</feature>
<feature type="domain" description="C2" evidence="3">
    <location>
        <begin position="214"/>
        <end position="332"/>
    </location>
</feature>
<comment type="caution">
    <text evidence="4">The sequence shown here is derived from an EMBL/GenBank/DDBJ whole genome shotgun (WGS) entry which is preliminary data.</text>
</comment>
<dbReference type="InterPro" id="IPR001565">
    <property type="entry name" value="Synaptotagmin"/>
</dbReference>
<dbReference type="PROSITE" id="PS50004">
    <property type="entry name" value="C2"/>
    <property type="match status" value="2"/>
</dbReference>
<dbReference type="Proteomes" id="UP001519460">
    <property type="component" value="Unassembled WGS sequence"/>
</dbReference>
<keyword evidence="5" id="KW-1185">Reference proteome</keyword>
<dbReference type="SUPFAM" id="SSF49562">
    <property type="entry name" value="C2 domain (Calcium/lipid-binding domain, CaLB)"/>
    <property type="match status" value="2"/>
</dbReference>
<evidence type="ECO:0000259" key="3">
    <source>
        <dbReference type="PROSITE" id="PS50004"/>
    </source>
</evidence>
<dbReference type="PRINTS" id="PR00399">
    <property type="entry name" value="SYNAPTOTAGMN"/>
</dbReference>
<gene>
    <name evidence="4" type="ORF">BaRGS_00008802</name>
</gene>
<dbReference type="AlphaFoldDB" id="A0ABD0LKA3"/>
<dbReference type="InterPro" id="IPR035892">
    <property type="entry name" value="C2_domain_sf"/>
</dbReference>
<evidence type="ECO:0000313" key="4">
    <source>
        <dbReference type="EMBL" id="KAK7499954.1"/>
    </source>
</evidence>
<protein>
    <recommendedName>
        <fullName evidence="3">C2 domain-containing protein</fullName>
    </recommendedName>
</protein>
<evidence type="ECO:0000256" key="1">
    <source>
        <dbReference type="ARBA" id="ARBA00022737"/>
    </source>
</evidence>
<dbReference type="PANTHER" id="PTHR10024">
    <property type="entry name" value="SYNAPTOTAGMIN"/>
    <property type="match status" value="1"/>
</dbReference>